<reference evidence="3" key="1">
    <citation type="submission" date="2014-10" db="EMBL/GenBank/DDBJ databases">
        <authorList>
            <person name="King R."/>
        </authorList>
    </citation>
    <scope>NUCLEOTIDE SEQUENCE [LARGE SCALE GENOMIC DNA]</scope>
    <source>
        <strain evidence="3">A3/5</strain>
    </source>
</reference>
<name>A0A2L2TEV0_9HYPO</name>
<dbReference type="EMBL" id="LN649232">
    <property type="protein sequence ID" value="CEI40082.1"/>
    <property type="molecule type" value="Genomic_DNA"/>
</dbReference>
<dbReference type="RefSeq" id="XP_025582472.1">
    <property type="nucleotide sequence ID" value="XM_025728068.2"/>
</dbReference>
<sequence length="147" mass="17248">MLSNTANTNKKLSNNMRRRTSPRLKAKTLKHTLDCLSISTQTKQANRLTKPMEEKKLKATQKVTICLSEPWDHTKLKEALEESKALFPLPSDLELDCPLRELTQEERRDYLETLERRRDEMTANIRLKNSLRAMVQRYNNRIASCQF</sequence>
<feature type="region of interest" description="Disordered" evidence="1">
    <location>
        <begin position="1"/>
        <end position="22"/>
    </location>
</feature>
<proteinExistence type="predicted"/>
<accession>A0A2L2TEV0</accession>
<evidence type="ECO:0000313" key="2">
    <source>
        <dbReference type="EMBL" id="CEI40082.1"/>
    </source>
</evidence>
<dbReference type="AlphaFoldDB" id="A0A2L2TEV0"/>
<organism evidence="2 3">
    <name type="scientific">Fusarium venenatum</name>
    <dbReference type="NCBI Taxonomy" id="56646"/>
    <lineage>
        <taxon>Eukaryota</taxon>
        <taxon>Fungi</taxon>
        <taxon>Dikarya</taxon>
        <taxon>Ascomycota</taxon>
        <taxon>Pezizomycotina</taxon>
        <taxon>Sordariomycetes</taxon>
        <taxon>Hypocreomycetidae</taxon>
        <taxon>Hypocreales</taxon>
        <taxon>Nectriaceae</taxon>
        <taxon>Fusarium</taxon>
    </lineage>
</organism>
<keyword evidence="3" id="KW-1185">Reference proteome</keyword>
<feature type="compositionally biased region" description="Polar residues" evidence="1">
    <location>
        <begin position="1"/>
        <end position="15"/>
    </location>
</feature>
<evidence type="ECO:0000313" key="3">
    <source>
        <dbReference type="Proteomes" id="UP000245910"/>
    </source>
</evidence>
<evidence type="ECO:0000256" key="1">
    <source>
        <dbReference type="SAM" id="MobiDB-lite"/>
    </source>
</evidence>
<dbReference type="KEGG" id="fvn:FVRRES_12773"/>
<dbReference type="Proteomes" id="UP000245910">
    <property type="component" value="Chromosome IIII"/>
</dbReference>
<protein>
    <submittedName>
        <fullName evidence="2">Uncharacterized protein</fullName>
    </submittedName>
</protein>
<dbReference type="GeneID" id="37264404"/>